<evidence type="ECO:0000313" key="1">
    <source>
        <dbReference type="EMBL" id="KKT81704.1"/>
    </source>
</evidence>
<gene>
    <name evidence="1" type="ORF">UW78_C0006G0069</name>
</gene>
<organism evidence="1 2">
    <name type="scientific">Candidatus Azambacteria bacterium GW2011_GWA1_44_9</name>
    <dbReference type="NCBI Taxonomy" id="1618610"/>
    <lineage>
        <taxon>Bacteria</taxon>
        <taxon>Candidatus Azamiibacteriota</taxon>
    </lineage>
</organism>
<dbReference type="EMBL" id="LCJQ01000006">
    <property type="protein sequence ID" value="KKT81704.1"/>
    <property type="molecule type" value="Genomic_DNA"/>
</dbReference>
<dbReference type="Proteomes" id="UP000034595">
    <property type="component" value="Unassembled WGS sequence"/>
</dbReference>
<sequence length="127" mass="14507">MDNPVSFVCPICKNTKYGEVLREPVMMGGRNAVSHHYCTKCTFMFLFPTSFTEPKNELNSTTVLYSKERCKHTTTIRTAGGELQVMCEKRKGHEGMHQRSAHQLDSIKEDELKTGWEISWGEWGSTT</sequence>
<reference evidence="1 2" key="1">
    <citation type="journal article" date="2015" name="Nature">
        <title>rRNA introns, odd ribosomes, and small enigmatic genomes across a large radiation of phyla.</title>
        <authorList>
            <person name="Brown C.T."/>
            <person name="Hug L.A."/>
            <person name="Thomas B.C."/>
            <person name="Sharon I."/>
            <person name="Castelle C.J."/>
            <person name="Singh A."/>
            <person name="Wilkins M.J."/>
            <person name="Williams K.H."/>
            <person name="Banfield J.F."/>
        </authorList>
    </citation>
    <scope>NUCLEOTIDE SEQUENCE [LARGE SCALE GENOMIC DNA]</scope>
</reference>
<name>A0A0G1NC01_9BACT</name>
<comment type="caution">
    <text evidence="1">The sequence shown here is derived from an EMBL/GenBank/DDBJ whole genome shotgun (WGS) entry which is preliminary data.</text>
</comment>
<accession>A0A0G1NC01</accession>
<proteinExistence type="predicted"/>
<dbReference type="AlphaFoldDB" id="A0A0G1NC01"/>
<protein>
    <submittedName>
        <fullName evidence="1">Uncharacterized protein</fullName>
    </submittedName>
</protein>
<evidence type="ECO:0000313" key="2">
    <source>
        <dbReference type="Proteomes" id="UP000034595"/>
    </source>
</evidence>